<dbReference type="InterPro" id="IPR001841">
    <property type="entry name" value="Znf_RING"/>
</dbReference>
<feature type="domain" description="RING-type" evidence="3">
    <location>
        <begin position="489"/>
        <end position="529"/>
    </location>
</feature>
<dbReference type="Gene3D" id="2.160.20.10">
    <property type="entry name" value="Single-stranded right-handed beta-helix, Pectin lyase-like"/>
    <property type="match status" value="2"/>
</dbReference>
<evidence type="ECO:0000313" key="5">
    <source>
        <dbReference type="Proteomes" id="UP000179807"/>
    </source>
</evidence>
<reference evidence="4" key="1">
    <citation type="submission" date="2016-10" db="EMBL/GenBank/DDBJ databases">
        <authorList>
            <person name="Benchimol M."/>
            <person name="Almeida L.G."/>
            <person name="Vasconcelos A.T."/>
            <person name="Perreira-Neves A."/>
            <person name="Rosa I.A."/>
            <person name="Tasca T."/>
            <person name="Bogo M.R."/>
            <person name="de Souza W."/>
        </authorList>
    </citation>
    <scope>NUCLEOTIDE SEQUENCE [LARGE SCALE GENOMIC DNA]</scope>
    <source>
        <strain evidence="4">K</strain>
    </source>
</reference>
<dbReference type="Proteomes" id="UP000179807">
    <property type="component" value="Unassembled WGS sequence"/>
</dbReference>
<dbReference type="SUPFAM" id="SSF51126">
    <property type="entry name" value="Pectin lyase-like"/>
    <property type="match status" value="2"/>
</dbReference>
<evidence type="ECO:0000313" key="4">
    <source>
        <dbReference type="EMBL" id="OHT02240.1"/>
    </source>
</evidence>
<dbReference type="GO" id="GO:0008270">
    <property type="term" value="F:zinc ion binding"/>
    <property type="evidence" value="ECO:0007669"/>
    <property type="project" value="UniProtKB-KW"/>
</dbReference>
<gene>
    <name evidence="4" type="ORF">TRFO_30704</name>
</gene>
<dbReference type="AlphaFoldDB" id="A0A1J4JUX3"/>
<dbReference type="SUPFAM" id="SSF57850">
    <property type="entry name" value="RING/U-box"/>
    <property type="match status" value="1"/>
</dbReference>
<proteinExistence type="predicted"/>
<dbReference type="RefSeq" id="XP_068355376.1">
    <property type="nucleotide sequence ID" value="XM_068507508.1"/>
</dbReference>
<evidence type="ECO:0000259" key="3">
    <source>
        <dbReference type="PROSITE" id="PS50089"/>
    </source>
</evidence>
<dbReference type="InterPro" id="IPR006626">
    <property type="entry name" value="PbH1"/>
</dbReference>
<feature type="domain" description="RING-type" evidence="3">
    <location>
        <begin position="545"/>
        <end position="584"/>
    </location>
</feature>
<dbReference type="OrthoDB" id="1711136at2759"/>
<dbReference type="GO" id="GO:0006511">
    <property type="term" value="P:ubiquitin-dependent protein catabolic process"/>
    <property type="evidence" value="ECO:0007669"/>
    <property type="project" value="TreeGrafter"/>
</dbReference>
<dbReference type="InterPro" id="IPR051550">
    <property type="entry name" value="SCF-Subunits/Alg-Epimerases"/>
</dbReference>
<organism evidence="4 5">
    <name type="scientific">Tritrichomonas foetus</name>
    <dbReference type="NCBI Taxonomy" id="1144522"/>
    <lineage>
        <taxon>Eukaryota</taxon>
        <taxon>Metamonada</taxon>
        <taxon>Parabasalia</taxon>
        <taxon>Tritrichomonadida</taxon>
        <taxon>Tritrichomonadidae</taxon>
        <taxon>Tritrichomonas</taxon>
    </lineage>
</organism>
<keyword evidence="2" id="KW-0863">Zinc-finger</keyword>
<evidence type="ECO:0000256" key="2">
    <source>
        <dbReference type="PROSITE-ProRule" id="PRU00175"/>
    </source>
</evidence>
<evidence type="ECO:0000256" key="1">
    <source>
        <dbReference type="ARBA" id="ARBA00022737"/>
    </source>
</evidence>
<keyword evidence="5" id="KW-1185">Reference proteome</keyword>
<sequence>MESPYPILPNLLLKCIDYNATENRYDFHPETKINHVIYIRTPISLKGTASIDKVITSNCELRFNDSKLDTSIQVTANGKITAYNCVFSASKSCKYAIEIFGKSEGYFKNCVFIGFDIAAVLVRDNSYSKFEDCTFIDSLAASISLCSNASADMIRCKFNGSLKYGVFCSGSFATIVDCEFKNLKERAIFVYDDSSIVIKDSTFEDCKNGICVAKKSIIQLDNSSFDLINLIAISVIENSYFTLKNSRFNDIGMALNVKNSNGEFRDSNIHNTHQTPIALFGKGNSSLISNVSIDTSLVFGIIIRDKASPQIFNCSFENIYDHCFSISDFSSPLIAYCYISSHQNGFSIFNGATPLILYNEIKAKTAFSCLTLGCPIIAMNNCSLCMINTPNNLIDLEFIDYTQYKDENGKEKIIFDSLETLKHYKNYGKNEFMKELKSDKKDEIFLSFEGDIYRLIFQQNGRLQYIPPLNDECECKCCLKHIKKFENECNKCVNCGKKSNILCSPCAHKIYCEECVQQKKVADKCPLCHIKIVATTPIYENFEECAICYDAKPDVVFLLCGHKCCCHECAEQTLTINKKCPVCNSKLSAIRHIFPI</sequence>
<dbReference type="PROSITE" id="PS50089">
    <property type="entry name" value="ZF_RING_2"/>
    <property type="match status" value="2"/>
</dbReference>
<dbReference type="InterPro" id="IPR011050">
    <property type="entry name" value="Pectin_lyase_fold/virulence"/>
</dbReference>
<keyword evidence="2" id="KW-0862">Zinc</keyword>
<name>A0A1J4JUX3_9EUKA</name>
<dbReference type="SMART" id="SM00710">
    <property type="entry name" value="PbH1"/>
    <property type="match status" value="8"/>
</dbReference>
<dbReference type="VEuPathDB" id="TrichDB:TRFO_30704"/>
<dbReference type="SMART" id="SM00184">
    <property type="entry name" value="RING"/>
    <property type="match status" value="2"/>
</dbReference>
<keyword evidence="1" id="KW-0677">Repeat</keyword>
<keyword evidence="2" id="KW-0479">Metal-binding</keyword>
<dbReference type="PANTHER" id="PTHR22990">
    <property type="entry name" value="F-BOX ONLY PROTEIN"/>
    <property type="match status" value="1"/>
</dbReference>
<dbReference type="Pfam" id="PF13229">
    <property type="entry name" value="Beta_helix"/>
    <property type="match status" value="2"/>
</dbReference>
<dbReference type="Gene3D" id="3.30.40.10">
    <property type="entry name" value="Zinc/RING finger domain, C3HC4 (zinc finger)"/>
    <property type="match status" value="1"/>
</dbReference>
<comment type="caution">
    <text evidence="4">The sequence shown here is derived from an EMBL/GenBank/DDBJ whole genome shotgun (WGS) entry which is preliminary data.</text>
</comment>
<accession>A0A1J4JUX3</accession>
<protein>
    <recommendedName>
        <fullName evidence="3">RING-type domain-containing protein</fullName>
    </recommendedName>
</protein>
<dbReference type="InterPro" id="IPR013083">
    <property type="entry name" value="Znf_RING/FYVE/PHD"/>
</dbReference>
<dbReference type="InterPro" id="IPR039448">
    <property type="entry name" value="Beta_helix"/>
</dbReference>
<dbReference type="InterPro" id="IPR012334">
    <property type="entry name" value="Pectin_lyas_fold"/>
</dbReference>
<dbReference type="EMBL" id="MLAK01000875">
    <property type="protein sequence ID" value="OHT02240.1"/>
    <property type="molecule type" value="Genomic_DNA"/>
</dbReference>
<dbReference type="GeneID" id="94842212"/>
<dbReference type="PANTHER" id="PTHR22990:SF15">
    <property type="entry name" value="F-BOX ONLY PROTEIN 10"/>
    <property type="match status" value="1"/>
</dbReference>
<dbReference type="Pfam" id="PF13920">
    <property type="entry name" value="zf-C3HC4_3"/>
    <property type="match status" value="1"/>
</dbReference>